<sequence>MATKSKLFRVATEGATTDGRVIQKDWIAQMAKNFDPKKYGARVWLEHYRGIAPDGLFKAYGDVVAVEARQVEDDKLALFAQIAPLPELVSMTKSKQKIYTSIECTPKFSDTGEAYLTGLAVTDSPASLGTEVLEFASRNQAALANRKSHAEALFTQAIEADLQFEDDGSDEESVAKKFASALQGVKDKLTGKSRTDDTRFADMTAVLDQAGNVIAEQAQKHGALKAEHDTLSTHFNQLQARFDALLKKLDMAPENHSQRPPATGNSGRVQTDF</sequence>
<dbReference type="RefSeq" id="WP_265281245.1">
    <property type="nucleotide sequence ID" value="NZ_QZCW01000001.1"/>
</dbReference>
<keyword evidence="3" id="KW-1185">Reference proteome</keyword>
<comment type="caution">
    <text evidence="2">The sequence shown here is derived from an EMBL/GenBank/DDBJ whole genome shotgun (WGS) entry which is preliminary data.</text>
</comment>
<name>A0ABT3KQE3_9BURK</name>
<dbReference type="EMBL" id="QZCW01000001">
    <property type="protein sequence ID" value="MCW5320536.1"/>
    <property type="molecule type" value="Genomic_DNA"/>
</dbReference>
<feature type="compositionally biased region" description="Polar residues" evidence="1">
    <location>
        <begin position="258"/>
        <end position="273"/>
    </location>
</feature>
<evidence type="ECO:0000313" key="3">
    <source>
        <dbReference type="Proteomes" id="UP001208935"/>
    </source>
</evidence>
<gene>
    <name evidence="2" type="ORF">D5039_04870</name>
</gene>
<protein>
    <submittedName>
        <fullName evidence="2">Phage capsid protein</fullName>
    </submittedName>
</protein>
<evidence type="ECO:0000313" key="2">
    <source>
        <dbReference type="EMBL" id="MCW5320536.1"/>
    </source>
</evidence>
<organism evidence="2 3">
    <name type="scientific">Verminephrobacter aporrectodeae subsp. tuberculatae</name>
    <dbReference type="NCBI Taxonomy" id="1110392"/>
    <lineage>
        <taxon>Bacteria</taxon>
        <taxon>Pseudomonadati</taxon>
        <taxon>Pseudomonadota</taxon>
        <taxon>Betaproteobacteria</taxon>
        <taxon>Burkholderiales</taxon>
        <taxon>Comamonadaceae</taxon>
        <taxon>Verminephrobacter</taxon>
    </lineage>
</organism>
<proteinExistence type="predicted"/>
<dbReference type="Pfam" id="PF05929">
    <property type="entry name" value="Phage_GPO"/>
    <property type="match status" value="1"/>
</dbReference>
<accession>A0ABT3KQE3</accession>
<dbReference type="InterPro" id="IPR009228">
    <property type="entry name" value="Capsid_scaffold_GpO"/>
</dbReference>
<feature type="region of interest" description="Disordered" evidence="1">
    <location>
        <begin position="252"/>
        <end position="273"/>
    </location>
</feature>
<reference evidence="3" key="1">
    <citation type="submission" date="2023-07" db="EMBL/GenBank/DDBJ databases">
        <title>Verminephrobacter genomes.</title>
        <authorList>
            <person name="Lund M.B."/>
        </authorList>
    </citation>
    <scope>NUCLEOTIDE SEQUENCE [LARGE SCALE GENOMIC DNA]</scope>
    <source>
        <strain evidence="3">AtM5-05</strain>
    </source>
</reference>
<evidence type="ECO:0000256" key="1">
    <source>
        <dbReference type="SAM" id="MobiDB-lite"/>
    </source>
</evidence>
<dbReference type="Proteomes" id="UP001208935">
    <property type="component" value="Unassembled WGS sequence"/>
</dbReference>